<feature type="region of interest" description="Disordered" evidence="12">
    <location>
        <begin position="522"/>
        <end position="544"/>
    </location>
</feature>
<feature type="region of interest" description="Disordered" evidence="12">
    <location>
        <begin position="720"/>
        <end position="765"/>
    </location>
</feature>
<evidence type="ECO:0000256" key="10">
    <source>
        <dbReference type="PROSITE-ProRule" id="PRU00146"/>
    </source>
</evidence>
<feature type="region of interest" description="Disordered" evidence="12">
    <location>
        <begin position="1"/>
        <end position="25"/>
    </location>
</feature>
<reference evidence="14 15" key="1">
    <citation type="submission" date="2020-12" db="EMBL/GenBank/DDBJ databases">
        <title>De novo assembly of Tibetan sheep genome.</title>
        <authorList>
            <person name="Li X."/>
        </authorList>
    </citation>
    <scope>NUCLEOTIDE SEQUENCE [LARGE SCALE GENOMIC DNA]</scope>
    <source>
        <tissue evidence="14">Heart</tissue>
    </source>
</reference>
<sequence>MTAQQDRDWAAQPPPQLRSTPGVPLGEQSRLQTQVVNGYFDNSVWTFESVHDKPLWSINNMPDNAGLAFDNCIDSIVGNCYYIFTGNTIIHFDFGNKRTEGETVSPKLNADLKKQLHELQAKITALSEKQDILPEYGGGISVKTLKFGMIRCKAELPSPECKVTDSPSRLSRIIIVLKLYFHIQLVRDSYCAAISNHTSFVRRAIAASGQSSERISMKRVVEQLRKNLIVKQEQPDKFQIQPLPQSENKLQTAQQQPLQQLQQQQQHHHHHAQSAASSPSLTASQQVQATPPQPIKVPQFIPPPRLTPRPNFLPQVRPKPVAQNNIPIAPAPPPMLAAPQLIQRPVMLTKFTPTTLPTSQNSIHPVRVVNGQTATIAKTFPMAQLTSIVIATPGTRLAGPQTVQLSKPSLEKQTVKSHTETDEKQTESRTVTPPAAPKPKREENPQKLAFMVSLGLVTHDHLEEIQSKRQERKRRTTANPVYSGAVFEPERKKSAVTYLNSTMHPGTRKRGRPPKYNAVLGFGALTPTSPPSSHPDSPENEKTETTFTFPASVQPVSLPSPTSTDGDIHEDFCSVCRKSGQLLMCDTCSRVYHLDCLDPPLKTIPKGMWICPRCQDQMLKKEEAIPWPGTLAIVHSYIAYKAAKEEEKQKLLKWSSDLKQEREQLEQKVKQLSSSISKCMEMKNTILARQKEMHSSLEKVKQLIRLIHGIDLSKPVDSEATVGALSNGPDCTPPANASTSTPAPSPPSSSSQSCTANCNPGEETK</sequence>
<evidence type="ECO:0000256" key="7">
    <source>
        <dbReference type="ARBA" id="ARBA00023125"/>
    </source>
</evidence>
<dbReference type="GO" id="GO:0003682">
    <property type="term" value="F:chromatin binding"/>
    <property type="evidence" value="ECO:0007669"/>
    <property type="project" value="TreeGrafter"/>
</dbReference>
<name>A0A836CWD2_SHEEP</name>
<evidence type="ECO:0000256" key="1">
    <source>
        <dbReference type="ARBA" id="ARBA00004123"/>
    </source>
</evidence>
<evidence type="ECO:0000256" key="9">
    <source>
        <dbReference type="ARBA" id="ARBA00023242"/>
    </source>
</evidence>
<dbReference type="PANTHER" id="PTHR24102:SF6">
    <property type="entry name" value="PHD FINGER PROTEIN 21A"/>
    <property type="match status" value="1"/>
</dbReference>
<dbReference type="GO" id="GO:0000118">
    <property type="term" value="C:histone deacetylase complex"/>
    <property type="evidence" value="ECO:0007669"/>
    <property type="project" value="TreeGrafter"/>
</dbReference>
<dbReference type="Pfam" id="PF00628">
    <property type="entry name" value="PHD"/>
    <property type="match status" value="1"/>
</dbReference>
<keyword evidence="6" id="KW-0805">Transcription regulation</keyword>
<evidence type="ECO:0000313" key="14">
    <source>
        <dbReference type="EMBL" id="KAG5200018.1"/>
    </source>
</evidence>
<dbReference type="PROSITE" id="PS01359">
    <property type="entry name" value="ZF_PHD_1"/>
    <property type="match status" value="1"/>
</dbReference>
<keyword evidence="2" id="KW-0597">Phosphoprotein</keyword>
<dbReference type="InterPro" id="IPR019787">
    <property type="entry name" value="Znf_PHD-finger"/>
</dbReference>
<protein>
    <recommendedName>
        <fullName evidence="13">PHD-type domain-containing protein</fullName>
    </recommendedName>
</protein>
<organism evidence="14 15">
    <name type="scientific">Ovis aries</name>
    <name type="common">Sheep</name>
    <dbReference type="NCBI Taxonomy" id="9940"/>
    <lineage>
        <taxon>Eukaryota</taxon>
        <taxon>Metazoa</taxon>
        <taxon>Chordata</taxon>
        <taxon>Craniata</taxon>
        <taxon>Vertebrata</taxon>
        <taxon>Euteleostomi</taxon>
        <taxon>Mammalia</taxon>
        <taxon>Eutheria</taxon>
        <taxon>Laurasiatheria</taxon>
        <taxon>Artiodactyla</taxon>
        <taxon>Ruminantia</taxon>
        <taxon>Pecora</taxon>
        <taxon>Bovidae</taxon>
        <taxon>Caprinae</taxon>
        <taxon>Ovis</taxon>
    </lineage>
</organism>
<evidence type="ECO:0000256" key="4">
    <source>
        <dbReference type="ARBA" id="ARBA00022771"/>
    </source>
</evidence>
<dbReference type="InterPro" id="IPR011011">
    <property type="entry name" value="Znf_FYVE_PHD"/>
</dbReference>
<keyword evidence="7" id="KW-0238">DNA-binding</keyword>
<proteinExistence type="predicted"/>
<gene>
    <name evidence="14" type="ORF">JEQ12_006497</name>
</gene>
<feature type="compositionally biased region" description="Low complexity" evidence="12">
    <location>
        <begin position="250"/>
        <end position="265"/>
    </location>
</feature>
<feature type="coiled-coil region" evidence="11">
    <location>
        <begin position="644"/>
        <end position="682"/>
    </location>
</feature>
<keyword evidence="9" id="KW-0539">Nucleus</keyword>
<dbReference type="GO" id="GO:0000122">
    <property type="term" value="P:negative regulation of transcription by RNA polymerase II"/>
    <property type="evidence" value="ECO:0007669"/>
    <property type="project" value="TreeGrafter"/>
</dbReference>
<feature type="compositionally biased region" description="Low complexity" evidence="12">
    <location>
        <begin position="733"/>
        <end position="759"/>
    </location>
</feature>
<dbReference type="InterPro" id="IPR019786">
    <property type="entry name" value="Zinc_finger_PHD-type_CS"/>
</dbReference>
<dbReference type="GO" id="GO:0003677">
    <property type="term" value="F:DNA binding"/>
    <property type="evidence" value="ECO:0007669"/>
    <property type="project" value="UniProtKB-KW"/>
</dbReference>
<keyword evidence="11" id="KW-0175">Coiled coil</keyword>
<dbReference type="Gene3D" id="3.30.40.10">
    <property type="entry name" value="Zinc/RING finger domain, C3HC4 (zinc finger)"/>
    <property type="match status" value="1"/>
</dbReference>
<accession>A0A836CWD2</accession>
<feature type="compositionally biased region" description="Basic and acidic residues" evidence="12">
    <location>
        <begin position="409"/>
        <end position="427"/>
    </location>
</feature>
<evidence type="ECO:0000256" key="2">
    <source>
        <dbReference type="ARBA" id="ARBA00022553"/>
    </source>
</evidence>
<keyword evidence="5" id="KW-0862">Zinc</keyword>
<feature type="region of interest" description="Disordered" evidence="12">
    <location>
        <begin position="400"/>
        <end position="446"/>
    </location>
</feature>
<evidence type="ECO:0000256" key="12">
    <source>
        <dbReference type="SAM" id="MobiDB-lite"/>
    </source>
</evidence>
<dbReference type="CDD" id="cd15523">
    <property type="entry name" value="PHD_PHF21A"/>
    <property type="match status" value="1"/>
</dbReference>
<dbReference type="Proteomes" id="UP000664991">
    <property type="component" value="Chromosome 15"/>
</dbReference>
<feature type="domain" description="PHD-type" evidence="13">
    <location>
        <begin position="570"/>
        <end position="617"/>
    </location>
</feature>
<evidence type="ECO:0000256" key="3">
    <source>
        <dbReference type="ARBA" id="ARBA00022723"/>
    </source>
</evidence>
<evidence type="ECO:0000256" key="6">
    <source>
        <dbReference type="ARBA" id="ARBA00023015"/>
    </source>
</evidence>
<dbReference type="AlphaFoldDB" id="A0A836CWD2"/>
<evidence type="ECO:0000256" key="5">
    <source>
        <dbReference type="ARBA" id="ARBA00022833"/>
    </source>
</evidence>
<dbReference type="PROSITE" id="PS50016">
    <property type="entry name" value="ZF_PHD_2"/>
    <property type="match status" value="1"/>
</dbReference>
<dbReference type="SUPFAM" id="SSF57903">
    <property type="entry name" value="FYVE/PHD zinc finger"/>
    <property type="match status" value="1"/>
</dbReference>
<feature type="compositionally biased region" description="Pro residues" evidence="12">
    <location>
        <begin position="291"/>
        <end position="307"/>
    </location>
</feature>
<dbReference type="InterPro" id="IPR001965">
    <property type="entry name" value="Znf_PHD"/>
</dbReference>
<comment type="caution">
    <text evidence="14">The sequence shown here is derived from an EMBL/GenBank/DDBJ whole genome shotgun (WGS) entry which is preliminary data.</text>
</comment>
<evidence type="ECO:0000256" key="11">
    <source>
        <dbReference type="SAM" id="Coils"/>
    </source>
</evidence>
<keyword evidence="8" id="KW-0804">Transcription</keyword>
<dbReference type="EMBL" id="JAEMGP010000015">
    <property type="protein sequence ID" value="KAG5200018.1"/>
    <property type="molecule type" value="Genomic_DNA"/>
</dbReference>
<evidence type="ECO:0000313" key="15">
    <source>
        <dbReference type="Proteomes" id="UP000664991"/>
    </source>
</evidence>
<dbReference type="FunFam" id="3.30.40.10:FF:000001">
    <property type="entry name" value="chromodomain-helicase-DNA-binding protein 3 isoform X1"/>
    <property type="match status" value="1"/>
</dbReference>
<comment type="subcellular location">
    <subcellularLocation>
        <location evidence="1">Nucleus</location>
    </subcellularLocation>
</comment>
<keyword evidence="4 10" id="KW-0863">Zinc-finger</keyword>
<dbReference type="PANTHER" id="PTHR24102">
    <property type="entry name" value="PHD FINGER PROTEIN"/>
    <property type="match status" value="1"/>
</dbReference>
<feature type="region of interest" description="Disordered" evidence="12">
    <location>
        <begin position="248"/>
        <end position="312"/>
    </location>
</feature>
<keyword evidence="3" id="KW-0479">Metal-binding</keyword>
<evidence type="ECO:0000259" key="13">
    <source>
        <dbReference type="PROSITE" id="PS50016"/>
    </source>
</evidence>
<dbReference type="SMART" id="SM00249">
    <property type="entry name" value="PHD"/>
    <property type="match status" value="1"/>
</dbReference>
<dbReference type="InterPro" id="IPR013083">
    <property type="entry name" value="Znf_RING/FYVE/PHD"/>
</dbReference>
<dbReference type="GO" id="GO:0008270">
    <property type="term" value="F:zinc ion binding"/>
    <property type="evidence" value="ECO:0007669"/>
    <property type="project" value="UniProtKB-KW"/>
</dbReference>
<evidence type="ECO:0000256" key="8">
    <source>
        <dbReference type="ARBA" id="ARBA00023163"/>
    </source>
</evidence>